<organism evidence="2 3">
    <name type="scientific">Sinomonas terricola</name>
    <dbReference type="NCBI Taxonomy" id="3110330"/>
    <lineage>
        <taxon>Bacteria</taxon>
        <taxon>Bacillati</taxon>
        <taxon>Actinomycetota</taxon>
        <taxon>Actinomycetes</taxon>
        <taxon>Micrococcales</taxon>
        <taxon>Micrococcaceae</taxon>
        <taxon>Sinomonas</taxon>
    </lineage>
</organism>
<dbReference type="EC" id="3.5.-.-" evidence="2"/>
<dbReference type="PANTHER" id="PTHR22642:SF2">
    <property type="entry name" value="PROTEIN LONG AFTER FAR-RED 3"/>
    <property type="match status" value="1"/>
</dbReference>
<dbReference type="Gene3D" id="2.30.40.10">
    <property type="entry name" value="Urease, subunit C, domain 1"/>
    <property type="match status" value="1"/>
</dbReference>
<dbReference type="EMBL" id="JAYGGQ010000010">
    <property type="protein sequence ID" value="MEA5455770.1"/>
    <property type="molecule type" value="Genomic_DNA"/>
</dbReference>
<keyword evidence="3" id="KW-1185">Reference proteome</keyword>
<protein>
    <submittedName>
        <fullName evidence="2">Amidohydrolase</fullName>
        <ecNumber evidence="2">3.5.-.-</ecNumber>
    </submittedName>
</protein>
<dbReference type="Proteomes" id="UP001304769">
    <property type="component" value="Unassembled WGS sequence"/>
</dbReference>
<sequence>MSPKLDLILRNADIVTMDPARPAARSLGVLHGRIVGLDEELDGVGAREVLDLGGRTVVPGFIDAHCHTAWFGLGLIEPSVEGCADFPELYALLRRAVEKMDDDDDGAPAEWLVASGFNHRLFGGRFPDLSELDAATGDVPLFLRHNSGHLAVVNTAALRLAGLHDAGAPDPAGGTVVRDAAGRPTGVVEETAQELFQALFQPRPLARLQAAVERATAAYASQGITSFTDAGIGAGWIGQSPAELAAFQRAAAAGTLAARAQLMPVLDALRPLSGHPSDGLGTGLDLGIHSGFGSDMLSLGPAKVFLDGSLLGETAAVSEPYCSHGSHAGYFQDDPAALRAAIEAAYRSGWAVAAHAIGDRAVDLALDIFDDLQSRYGRRALPNRIEHASIVRPDQVARLARAGIAVTPQSSFFRDGGDGMTASLGAARAAWAYRAASFVEAGIVVAGSSDRPVADGDVLRGMQAYVDRLTASGAVFGSPEERLTRRQALALYTTGAAAATGASRLKGSLSPGKLADAVVLSGSPLDAPQLTDLAVEATFLGGAPTHSLLEKVSA</sequence>
<accession>A0ABU5T7Z8</accession>
<dbReference type="CDD" id="cd01300">
    <property type="entry name" value="YtcJ_like"/>
    <property type="match status" value="1"/>
</dbReference>
<gene>
    <name evidence="2" type="ORF">SPF06_13630</name>
</gene>
<proteinExistence type="predicted"/>
<dbReference type="SUPFAM" id="SSF51556">
    <property type="entry name" value="Metallo-dependent hydrolases"/>
    <property type="match status" value="1"/>
</dbReference>
<feature type="domain" description="Amidohydrolase 3" evidence="1">
    <location>
        <begin position="48"/>
        <end position="545"/>
    </location>
</feature>
<dbReference type="Pfam" id="PF07969">
    <property type="entry name" value="Amidohydro_3"/>
    <property type="match status" value="1"/>
</dbReference>
<evidence type="ECO:0000313" key="2">
    <source>
        <dbReference type="EMBL" id="MEA5455770.1"/>
    </source>
</evidence>
<comment type="caution">
    <text evidence="2">The sequence shown here is derived from an EMBL/GenBank/DDBJ whole genome shotgun (WGS) entry which is preliminary data.</text>
</comment>
<keyword evidence="2" id="KW-0378">Hydrolase</keyword>
<evidence type="ECO:0000259" key="1">
    <source>
        <dbReference type="Pfam" id="PF07969"/>
    </source>
</evidence>
<reference evidence="2 3" key="1">
    <citation type="submission" date="2023-12" db="EMBL/GenBank/DDBJ databases">
        <title>Sinomonas terricola sp. nov, isolated from litchi orchard soil in Guangdong, PR China.</title>
        <authorList>
            <person name="Jiaxin W."/>
            <person name="Yang Z."/>
            <person name="Honghui Z."/>
        </authorList>
    </citation>
    <scope>NUCLEOTIDE SEQUENCE [LARGE SCALE GENOMIC DNA]</scope>
    <source>
        <strain evidence="2 3">JGH33</strain>
    </source>
</reference>
<dbReference type="PANTHER" id="PTHR22642">
    <property type="entry name" value="IMIDAZOLONEPROPIONASE"/>
    <property type="match status" value="1"/>
</dbReference>
<dbReference type="InterPro" id="IPR033932">
    <property type="entry name" value="YtcJ-like"/>
</dbReference>
<dbReference type="GO" id="GO:0016787">
    <property type="term" value="F:hydrolase activity"/>
    <property type="evidence" value="ECO:0007669"/>
    <property type="project" value="UniProtKB-KW"/>
</dbReference>
<dbReference type="Gene3D" id="3.20.20.140">
    <property type="entry name" value="Metal-dependent hydrolases"/>
    <property type="match status" value="1"/>
</dbReference>
<dbReference type="SUPFAM" id="SSF51338">
    <property type="entry name" value="Composite domain of metallo-dependent hydrolases"/>
    <property type="match status" value="1"/>
</dbReference>
<evidence type="ECO:0000313" key="3">
    <source>
        <dbReference type="Proteomes" id="UP001304769"/>
    </source>
</evidence>
<dbReference type="Gene3D" id="3.10.310.70">
    <property type="match status" value="1"/>
</dbReference>
<dbReference type="InterPro" id="IPR032466">
    <property type="entry name" value="Metal_Hydrolase"/>
</dbReference>
<name>A0ABU5T7Z8_9MICC</name>
<dbReference type="InterPro" id="IPR011059">
    <property type="entry name" value="Metal-dep_hydrolase_composite"/>
</dbReference>
<dbReference type="InterPro" id="IPR013108">
    <property type="entry name" value="Amidohydro_3"/>
</dbReference>